<dbReference type="AlphaFoldDB" id="A0A2J7ZQ57"/>
<comment type="caution">
    <text evidence="5">The sequence shown here is derived from an EMBL/GenBank/DDBJ whole genome shotgun (WGS) entry which is preliminary data.</text>
</comment>
<keyword evidence="1" id="KW-0677">Repeat</keyword>
<evidence type="ECO:0000313" key="5">
    <source>
        <dbReference type="EMBL" id="PNH02397.1"/>
    </source>
</evidence>
<evidence type="ECO:0000256" key="4">
    <source>
        <dbReference type="SAM" id="MobiDB-lite"/>
    </source>
</evidence>
<feature type="repeat" description="ANK" evidence="3">
    <location>
        <begin position="57"/>
        <end position="89"/>
    </location>
</feature>
<sequence length="122" mass="12887">MPPPTLPGPLRRSDRALRPARTADERALLDAVAEGRLRKVERLLSNPAANPNVQGPEGSTSLHCASQKGHTEAVEALLRAGADVAAKDDIGWTALHWASQEGHTETSEVLLQAGADVAAKNN</sequence>
<dbReference type="SMART" id="SM00248">
    <property type="entry name" value="ANK"/>
    <property type="match status" value="3"/>
</dbReference>
<name>A0A2J7ZQ57_9CHLO</name>
<evidence type="ECO:0000256" key="1">
    <source>
        <dbReference type="ARBA" id="ARBA00022737"/>
    </source>
</evidence>
<dbReference type="OrthoDB" id="567660at2759"/>
<dbReference type="PANTHER" id="PTHR24171">
    <property type="entry name" value="ANKYRIN REPEAT DOMAIN-CONTAINING PROTEIN 39-RELATED"/>
    <property type="match status" value="1"/>
</dbReference>
<keyword evidence="2 3" id="KW-0040">ANK repeat</keyword>
<dbReference type="EMBL" id="PGGS01000663">
    <property type="protein sequence ID" value="PNH02397.1"/>
    <property type="molecule type" value="Genomic_DNA"/>
</dbReference>
<dbReference type="PROSITE" id="PS50088">
    <property type="entry name" value="ANK_REPEAT"/>
    <property type="match status" value="2"/>
</dbReference>
<dbReference type="PROSITE" id="PS50297">
    <property type="entry name" value="ANK_REP_REGION"/>
    <property type="match status" value="2"/>
</dbReference>
<feature type="region of interest" description="Disordered" evidence="4">
    <location>
        <begin position="1"/>
        <end position="22"/>
    </location>
</feature>
<evidence type="ECO:0000313" key="6">
    <source>
        <dbReference type="Proteomes" id="UP000236333"/>
    </source>
</evidence>
<feature type="repeat" description="ANK" evidence="3">
    <location>
        <begin position="90"/>
        <end position="122"/>
    </location>
</feature>
<evidence type="ECO:0000256" key="2">
    <source>
        <dbReference type="ARBA" id="ARBA00023043"/>
    </source>
</evidence>
<dbReference type="PANTHER" id="PTHR24171:SF9">
    <property type="entry name" value="ANKYRIN REPEAT DOMAIN-CONTAINING PROTEIN 39"/>
    <property type="match status" value="1"/>
</dbReference>
<organism evidence="5 6">
    <name type="scientific">Tetrabaena socialis</name>
    <dbReference type="NCBI Taxonomy" id="47790"/>
    <lineage>
        <taxon>Eukaryota</taxon>
        <taxon>Viridiplantae</taxon>
        <taxon>Chlorophyta</taxon>
        <taxon>core chlorophytes</taxon>
        <taxon>Chlorophyceae</taxon>
        <taxon>CS clade</taxon>
        <taxon>Chlamydomonadales</taxon>
        <taxon>Tetrabaenaceae</taxon>
        <taxon>Tetrabaena</taxon>
    </lineage>
</organism>
<dbReference type="InterPro" id="IPR036770">
    <property type="entry name" value="Ankyrin_rpt-contain_sf"/>
</dbReference>
<dbReference type="Proteomes" id="UP000236333">
    <property type="component" value="Unassembled WGS sequence"/>
</dbReference>
<feature type="region of interest" description="Disordered" evidence="4">
    <location>
        <begin position="45"/>
        <end position="67"/>
    </location>
</feature>
<dbReference type="Pfam" id="PF12796">
    <property type="entry name" value="Ank_2"/>
    <property type="match status" value="1"/>
</dbReference>
<dbReference type="InterPro" id="IPR002110">
    <property type="entry name" value="Ankyrin_rpt"/>
</dbReference>
<feature type="compositionally biased region" description="Basic and acidic residues" evidence="4">
    <location>
        <begin position="11"/>
        <end position="22"/>
    </location>
</feature>
<keyword evidence="6" id="KW-1185">Reference proteome</keyword>
<proteinExistence type="predicted"/>
<protein>
    <submittedName>
        <fullName evidence="5">Protein phosphatase 1 regulatory subunit 27</fullName>
    </submittedName>
</protein>
<feature type="compositionally biased region" description="Polar residues" evidence="4">
    <location>
        <begin position="47"/>
        <end position="64"/>
    </location>
</feature>
<reference evidence="5 6" key="1">
    <citation type="journal article" date="2017" name="Mol. Biol. Evol.">
        <title>The 4-celled Tetrabaena socialis nuclear genome reveals the essential components for genetic control of cell number at the origin of multicellularity in the volvocine lineage.</title>
        <authorList>
            <person name="Featherston J."/>
            <person name="Arakaki Y."/>
            <person name="Hanschen E.R."/>
            <person name="Ferris P.J."/>
            <person name="Michod R.E."/>
            <person name="Olson B.J.S.C."/>
            <person name="Nozaki H."/>
            <person name="Durand P.M."/>
        </authorList>
    </citation>
    <scope>NUCLEOTIDE SEQUENCE [LARGE SCALE GENOMIC DNA]</scope>
    <source>
        <strain evidence="5 6">NIES-571</strain>
    </source>
</reference>
<evidence type="ECO:0000256" key="3">
    <source>
        <dbReference type="PROSITE-ProRule" id="PRU00023"/>
    </source>
</evidence>
<gene>
    <name evidence="5" type="ORF">TSOC_011637</name>
</gene>
<dbReference type="PRINTS" id="PR01415">
    <property type="entry name" value="ANKYRIN"/>
</dbReference>
<feature type="non-terminal residue" evidence="5">
    <location>
        <position position="122"/>
    </location>
</feature>
<dbReference type="SUPFAM" id="SSF48403">
    <property type="entry name" value="Ankyrin repeat"/>
    <property type="match status" value="1"/>
</dbReference>
<dbReference type="Gene3D" id="1.25.40.20">
    <property type="entry name" value="Ankyrin repeat-containing domain"/>
    <property type="match status" value="2"/>
</dbReference>
<accession>A0A2J7ZQ57</accession>